<dbReference type="SMART" id="SM00020">
    <property type="entry name" value="Tryp_SPc"/>
    <property type="match status" value="1"/>
</dbReference>
<dbReference type="PROSITE" id="PS50240">
    <property type="entry name" value="TRYPSIN_DOM"/>
    <property type="match status" value="1"/>
</dbReference>
<reference evidence="3 4" key="1">
    <citation type="submission" date="2024-06" db="EMBL/GenBank/DDBJ databases">
        <authorList>
            <person name="Li F."/>
        </authorList>
    </citation>
    <scope>NUCLEOTIDE SEQUENCE [LARGE SCALE GENOMIC DNA]</scope>
    <source>
        <strain evidence="3 4">GXAS 311</strain>
    </source>
</reference>
<dbReference type="InterPro" id="IPR001254">
    <property type="entry name" value="Trypsin_dom"/>
</dbReference>
<comment type="caution">
    <text evidence="3">The sequence shown here is derived from an EMBL/GenBank/DDBJ whole genome shotgun (WGS) entry which is preliminary data.</text>
</comment>
<dbReference type="InterPro" id="IPR001314">
    <property type="entry name" value="Peptidase_S1A"/>
</dbReference>
<proteinExistence type="predicted"/>
<dbReference type="PROSITE" id="PS00134">
    <property type="entry name" value="TRYPSIN_HIS"/>
    <property type="match status" value="1"/>
</dbReference>
<dbReference type="PRINTS" id="PR00722">
    <property type="entry name" value="CHYMOTRYPSIN"/>
</dbReference>
<protein>
    <submittedName>
        <fullName evidence="3">Trypsin-like serine protease</fullName>
        <ecNumber evidence="3">3.4.21.-</ecNumber>
    </submittedName>
</protein>
<dbReference type="EC" id="3.4.21.-" evidence="3"/>
<evidence type="ECO:0000313" key="4">
    <source>
        <dbReference type="Proteomes" id="UP001548189"/>
    </source>
</evidence>
<dbReference type="EMBL" id="JBEVCJ010000042">
    <property type="protein sequence ID" value="MET1257258.1"/>
    <property type="molecule type" value="Genomic_DNA"/>
</dbReference>
<dbReference type="Pfam" id="PF00089">
    <property type="entry name" value="Trypsin"/>
    <property type="match status" value="1"/>
</dbReference>
<dbReference type="PANTHER" id="PTHR24252">
    <property type="entry name" value="ACROSIN-RELATED"/>
    <property type="match status" value="1"/>
</dbReference>
<evidence type="ECO:0000256" key="1">
    <source>
        <dbReference type="ARBA" id="ARBA00023157"/>
    </source>
</evidence>
<feature type="domain" description="Peptidase S1" evidence="2">
    <location>
        <begin position="17"/>
        <end position="165"/>
    </location>
</feature>
<keyword evidence="3" id="KW-0378">Hydrolase</keyword>
<dbReference type="Proteomes" id="UP001548189">
    <property type="component" value="Unassembled WGS sequence"/>
</dbReference>
<keyword evidence="4" id="KW-1185">Reference proteome</keyword>
<gene>
    <name evidence="3" type="ORF">ABVT43_19090</name>
</gene>
<dbReference type="Gene3D" id="2.40.10.10">
    <property type="entry name" value="Trypsin-like serine proteases"/>
    <property type="match status" value="1"/>
</dbReference>
<dbReference type="InterPro" id="IPR043504">
    <property type="entry name" value="Peptidase_S1_PA_chymotrypsin"/>
</dbReference>
<dbReference type="InterPro" id="IPR009003">
    <property type="entry name" value="Peptidase_S1_PA"/>
</dbReference>
<keyword evidence="1" id="KW-1015">Disulfide bond</keyword>
<evidence type="ECO:0000313" key="3">
    <source>
        <dbReference type="EMBL" id="MET1257258.1"/>
    </source>
</evidence>
<dbReference type="SUPFAM" id="SSF50494">
    <property type="entry name" value="Trypsin-like serine proteases"/>
    <property type="match status" value="1"/>
</dbReference>
<evidence type="ECO:0000259" key="2">
    <source>
        <dbReference type="PROSITE" id="PS50240"/>
    </source>
</evidence>
<dbReference type="InterPro" id="IPR018114">
    <property type="entry name" value="TRYPSIN_HIS"/>
</dbReference>
<dbReference type="GO" id="GO:0016787">
    <property type="term" value="F:hydrolase activity"/>
    <property type="evidence" value="ECO:0007669"/>
    <property type="project" value="UniProtKB-KW"/>
</dbReference>
<accession>A0ABV2BZK6</accession>
<organism evidence="3 4">
    <name type="scientific">Aliikangiella maris</name>
    <dbReference type="NCBI Taxonomy" id="3162458"/>
    <lineage>
        <taxon>Bacteria</taxon>
        <taxon>Pseudomonadati</taxon>
        <taxon>Pseudomonadota</taxon>
        <taxon>Gammaproteobacteria</taxon>
        <taxon>Oceanospirillales</taxon>
        <taxon>Pleioneaceae</taxon>
        <taxon>Aliikangiella</taxon>
    </lineage>
</organism>
<dbReference type="RefSeq" id="WP_353897842.1">
    <property type="nucleotide sequence ID" value="NZ_JBEVCJ010000042.1"/>
</dbReference>
<sequence length="165" mass="17672">MKRVVVQHDNVLINPNIIGGDETAAQEYPFIAAVGSTWSGSFRQFCGGALVTDRWVVTAAHCSVGVSPEDVGILVGTNNTTDGAGQFLPVKQIYLHPNYKTQPTQPNEVFSVAAGYDIALWQLSGAVDLKASKLNTVAMLSEKERALAESGVLINAEKLNVKIMV</sequence>
<dbReference type="PANTHER" id="PTHR24252:SF7">
    <property type="entry name" value="HYALIN"/>
    <property type="match status" value="1"/>
</dbReference>
<name>A0ABV2BZK6_9GAMM</name>